<sequence length="339" mass="37837">MRLLGILLFSATITTALGKPEGLFWFLRTNHTTAEALRKSISENTLPSDQFEQKIDSLIAQNTVTELAKFDGALEDQKKVSHEKSTGEIEIKEIEEVIPMGIRLDVAANISIKGPLIDLAYQASIQEKDKRLQWNKYEATSAATFIGNRWHCIHYWRRADEVTLLLTRLSSIPEAEGITSSNVSTLHLNYELLSVSPADLAKFGKSTPATRSKAIIWLRGQAEVLDETRITCRSGEKGTHMHSLDVLTEDNDLWDTWNLGSTVSIETNIAASGLTANLVLEASWQDPKKSQPEPDYRFEVRKELKTGVTELIHPSSKPAKTDSEIIILITPEIIKAESK</sequence>
<keyword evidence="2" id="KW-1185">Reference proteome</keyword>
<accession>A0ABW2L7B6</accession>
<evidence type="ECO:0000313" key="1">
    <source>
        <dbReference type="EMBL" id="MFC7338283.1"/>
    </source>
</evidence>
<comment type="caution">
    <text evidence="1">The sequence shown here is derived from an EMBL/GenBank/DDBJ whole genome shotgun (WGS) entry which is preliminary data.</text>
</comment>
<evidence type="ECO:0000313" key="2">
    <source>
        <dbReference type="Proteomes" id="UP001596472"/>
    </source>
</evidence>
<name>A0ABW2L7B6_9BACT</name>
<dbReference type="RefSeq" id="WP_379713434.1">
    <property type="nucleotide sequence ID" value="NZ_JBHTBS010000007.1"/>
</dbReference>
<gene>
    <name evidence="1" type="ORF">ACFQY0_13900</name>
</gene>
<proteinExistence type="predicted"/>
<protein>
    <submittedName>
        <fullName evidence="1">Uncharacterized protein</fullName>
    </submittedName>
</protein>
<dbReference type="EMBL" id="JBHTBS010000007">
    <property type="protein sequence ID" value="MFC7338283.1"/>
    <property type="molecule type" value="Genomic_DNA"/>
</dbReference>
<reference evidence="2" key="1">
    <citation type="journal article" date="2019" name="Int. J. Syst. Evol. Microbiol.">
        <title>The Global Catalogue of Microorganisms (GCM) 10K type strain sequencing project: providing services to taxonomists for standard genome sequencing and annotation.</title>
        <authorList>
            <consortium name="The Broad Institute Genomics Platform"/>
            <consortium name="The Broad Institute Genome Sequencing Center for Infectious Disease"/>
            <person name="Wu L."/>
            <person name="Ma J."/>
        </authorList>
    </citation>
    <scope>NUCLEOTIDE SEQUENCE [LARGE SCALE GENOMIC DNA]</scope>
    <source>
        <strain evidence="2">CGMCC 4.1467</strain>
    </source>
</reference>
<dbReference type="Proteomes" id="UP001596472">
    <property type="component" value="Unassembled WGS sequence"/>
</dbReference>
<organism evidence="1 2">
    <name type="scientific">Haloferula chungangensis</name>
    <dbReference type="NCBI Taxonomy" id="1048331"/>
    <lineage>
        <taxon>Bacteria</taxon>
        <taxon>Pseudomonadati</taxon>
        <taxon>Verrucomicrobiota</taxon>
        <taxon>Verrucomicrobiia</taxon>
        <taxon>Verrucomicrobiales</taxon>
        <taxon>Verrucomicrobiaceae</taxon>
        <taxon>Haloferula</taxon>
    </lineage>
</organism>